<keyword evidence="7" id="KW-0963">Cytoplasm</keyword>
<comment type="subcellular location">
    <subcellularLocation>
        <location evidence="3">Cytoplasm</location>
    </subcellularLocation>
    <subcellularLocation>
        <location evidence="2">Nucleus</location>
    </subcellularLocation>
</comment>
<dbReference type="InterPro" id="IPR018957">
    <property type="entry name" value="Znf_C3HC4_RING-type"/>
</dbReference>
<evidence type="ECO:0000256" key="8">
    <source>
        <dbReference type="ARBA" id="ARBA00022679"/>
    </source>
</evidence>
<name>A0A1W0WJR9_HYPEX</name>
<keyword evidence="10 16" id="KW-0863">Zinc-finger</keyword>
<dbReference type="EC" id="2.3.2.27" evidence="6"/>
<dbReference type="Proteomes" id="UP000192578">
    <property type="component" value="Unassembled WGS sequence"/>
</dbReference>
<dbReference type="InterPro" id="IPR001841">
    <property type="entry name" value="Znf_RING"/>
</dbReference>
<evidence type="ECO:0000256" key="7">
    <source>
        <dbReference type="ARBA" id="ARBA00022490"/>
    </source>
</evidence>
<dbReference type="PROSITE" id="PS00518">
    <property type="entry name" value="ZF_RING_1"/>
    <property type="match status" value="1"/>
</dbReference>
<feature type="region of interest" description="Disordered" evidence="17">
    <location>
        <begin position="386"/>
        <end position="405"/>
    </location>
</feature>
<evidence type="ECO:0000259" key="18">
    <source>
        <dbReference type="PROSITE" id="PS50089"/>
    </source>
</evidence>
<organism evidence="19 20">
    <name type="scientific">Hypsibius exemplaris</name>
    <name type="common">Freshwater tardigrade</name>
    <dbReference type="NCBI Taxonomy" id="2072580"/>
    <lineage>
        <taxon>Eukaryota</taxon>
        <taxon>Metazoa</taxon>
        <taxon>Ecdysozoa</taxon>
        <taxon>Tardigrada</taxon>
        <taxon>Eutardigrada</taxon>
        <taxon>Parachela</taxon>
        <taxon>Hypsibioidea</taxon>
        <taxon>Hypsibiidae</taxon>
        <taxon>Hypsibius</taxon>
    </lineage>
</organism>
<dbReference type="PANTHER" id="PTHR12983">
    <property type="entry name" value="RING FINGER 10 FAMILY MEMBER"/>
    <property type="match status" value="1"/>
</dbReference>
<evidence type="ECO:0000256" key="9">
    <source>
        <dbReference type="ARBA" id="ARBA00022723"/>
    </source>
</evidence>
<feature type="domain" description="RING-type" evidence="18">
    <location>
        <begin position="195"/>
        <end position="236"/>
    </location>
</feature>
<feature type="region of interest" description="Disordered" evidence="17">
    <location>
        <begin position="629"/>
        <end position="674"/>
    </location>
</feature>
<comment type="similarity">
    <text evidence="5">Belongs to the RNF10 family.</text>
</comment>
<keyword evidence="13" id="KW-0539">Nucleus</keyword>
<dbReference type="SUPFAM" id="SSF57850">
    <property type="entry name" value="RING/U-box"/>
    <property type="match status" value="1"/>
</dbReference>
<dbReference type="Pfam" id="PF00097">
    <property type="entry name" value="zf-C3HC4"/>
    <property type="match status" value="1"/>
</dbReference>
<dbReference type="GO" id="GO:0005737">
    <property type="term" value="C:cytoplasm"/>
    <property type="evidence" value="ECO:0007669"/>
    <property type="project" value="UniProtKB-SubCell"/>
</dbReference>
<dbReference type="PROSITE" id="PS50089">
    <property type="entry name" value="ZF_RING_2"/>
    <property type="match status" value="1"/>
</dbReference>
<evidence type="ECO:0000256" key="1">
    <source>
        <dbReference type="ARBA" id="ARBA00000900"/>
    </source>
</evidence>
<dbReference type="InterPro" id="IPR039739">
    <property type="entry name" value="MAG2/RNF10"/>
</dbReference>
<feature type="compositionally biased region" description="Polar residues" evidence="17">
    <location>
        <begin position="31"/>
        <end position="70"/>
    </location>
</feature>
<reference evidence="20" key="1">
    <citation type="submission" date="2017-01" db="EMBL/GenBank/DDBJ databases">
        <title>Comparative genomics of anhydrobiosis in the tardigrade Hypsibius dujardini.</title>
        <authorList>
            <person name="Yoshida Y."/>
            <person name="Koutsovoulos G."/>
            <person name="Laetsch D."/>
            <person name="Stevens L."/>
            <person name="Kumar S."/>
            <person name="Horikawa D."/>
            <person name="Ishino K."/>
            <person name="Komine S."/>
            <person name="Tomita M."/>
            <person name="Blaxter M."/>
            <person name="Arakawa K."/>
        </authorList>
    </citation>
    <scope>NUCLEOTIDE SEQUENCE [LARGE SCALE GENOMIC DNA]</scope>
    <source>
        <strain evidence="20">Z151</strain>
    </source>
</reference>
<comment type="pathway">
    <text evidence="4">Protein modification; protein ubiquitination.</text>
</comment>
<dbReference type="OrthoDB" id="10064108at2759"/>
<dbReference type="AlphaFoldDB" id="A0A1W0WJR9"/>
<evidence type="ECO:0000256" key="5">
    <source>
        <dbReference type="ARBA" id="ARBA00008117"/>
    </source>
</evidence>
<dbReference type="SMART" id="SM00184">
    <property type="entry name" value="RING"/>
    <property type="match status" value="1"/>
</dbReference>
<feature type="compositionally biased region" description="Gly residues" evidence="17">
    <location>
        <begin position="17"/>
        <end position="26"/>
    </location>
</feature>
<feature type="compositionally biased region" description="Low complexity" evidence="17">
    <location>
        <begin position="391"/>
        <end position="405"/>
    </location>
</feature>
<evidence type="ECO:0000313" key="19">
    <source>
        <dbReference type="EMBL" id="OQV15419.1"/>
    </source>
</evidence>
<protein>
    <recommendedName>
        <fullName evidence="14">E3 ubiquitin-protein ligase RNF10</fullName>
        <ecNumber evidence="6">2.3.2.27</ecNumber>
    </recommendedName>
    <alternativeName>
        <fullName evidence="15">RING finger protein 10</fullName>
    </alternativeName>
</protein>
<comment type="caution">
    <text evidence="19">The sequence shown here is derived from an EMBL/GenBank/DDBJ whole genome shotgun (WGS) entry which is preliminary data.</text>
</comment>
<evidence type="ECO:0000256" key="3">
    <source>
        <dbReference type="ARBA" id="ARBA00004496"/>
    </source>
</evidence>
<evidence type="ECO:0000256" key="15">
    <source>
        <dbReference type="ARBA" id="ARBA00035390"/>
    </source>
</evidence>
<keyword evidence="12" id="KW-0862">Zinc</keyword>
<keyword evidence="8" id="KW-0808">Transferase</keyword>
<evidence type="ECO:0000256" key="16">
    <source>
        <dbReference type="PROSITE-ProRule" id="PRU00175"/>
    </source>
</evidence>
<evidence type="ECO:0000256" key="6">
    <source>
        <dbReference type="ARBA" id="ARBA00012483"/>
    </source>
</evidence>
<feature type="region of interest" description="Disordered" evidence="17">
    <location>
        <begin position="416"/>
        <end position="445"/>
    </location>
</feature>
<comment type="catalytic activity">
    <reaction evidence="1">
        <text>S-ubiquitinyl-[E2 ubiquitin-conjugating enzyme]-L-cysteine + [acceptor protein]-L-lysine = [E2 ubiquitin-conjugating enzyme]-L-cysteine + N(6)-ubiquitinyl-[acceptor protein]-L-lysine.</text>
        <dbReference type="EC" id="2.3.2.27"/>
    </reaction>
</comment>
<dbReference type="Gene3D" id="3.30.40.10">
    <property type="entry name" value="Zinc/RING finger domain, C3HC4 (zinc finger)"/>
    <property type="match status" value="1"/>
</dbReference>
<feature type="compositionally biased region" description="Basic residues" evidence="17">
    <location>
        <begin position="126"/>
        <end position="138"/>
    </location>
</feature>
<feature type="region of interest" description="Disordered" evidence="17">
    <location>
        <begin position="118"/>
        <end position="140"/>
    </location>
</feature>
<dbReference type="GO" id="GO:0008270">
    <property type="term" value="F:zinc ion binding"/>
    <property type="evidence" value="ECO:0007669"/>
    <property type="project" value="UniProtKB-KW"/>
</dbReference>
<keyword evidence="9" id="KW-0479">Metal-binding</keyword>
<dbReference type="GO" id="GO:0000976">
    <property type="term" value="F:transcription cis-regulatory region binding"/>
    <property type="evidence" value="ECO:0007669"/>
    <property type="project" value="TreeGrafter"/>
</dbReference>
<evidence type="ECO:0000313" key="20">
    <source>
        <dbReference type="Proteomes" id="UP000192578"/>
    </source>
</evidence>
<dbReference type="InterPro" id="IPR013083">
    <property type="entry name" value="Znf_RING/FYVE/PHD"/>
</dbReference>
<evidence type="ECO:0000256" key="4">
    <source>
        <dbReference type="ARBA" id="ARBA00004906"/>
    </source>
</evidence>
<evidence type="ECO:0000256" key="13">
    <source>
        <dbReference type="ARBA" id="ARBA00023242"/>
    </source>
</evidence>
<sequence>MDKRYGMPLAGNQAGQSGSGGSGSRGSQGQTTSFIGRTAGSQAPITYNQGSNNRGGSQQRVPARSQQNQPAGRGWGSSKGGQQPQGLGGFRELGINGVEQGTRKHNYNHLINLSYGHRAGSGSGERHHHGSSHGHSRHVASYQPKYNKERFLQANCQFVVKQDGEYAVHHVDPDVLVDWNNIELIKVYSSEEQNCPICLHPPTAAKMTRCGHVFCWPCILHYLALSDAKWRKCPICYESVYGSELKSVVTHITESVKVGQDITMRLMVCERSSVWAFPVTEWYERKGIFYNIEEENVSLGFSKFLTIRDNQIEKEILSREERELLFALETDGDSPESCFIEDALKDLAKRVATFSPIPSTPVDILPSVKSARPILPKKSYSSAFMDEEAEVSQTSPTSPVPVEVSAASSFATSEASSELDAKMKPDSVAGVTAASKGKGQQQRQGQPSFFYQAADGQHVYLHPMSVKMLVAQYGELSASPVEITAPVLEVESWSITDNVRKRYRYLSHLPLTCVIHLVELDLKPPYISEEVLHEFAEEVLQREHHRLAKLRYEERGQRDAENAFRKDIRGQISFSLQSEFFPDVGSSAQESLDFASDEAFPAVGAEPAAPALTPSPPVADAGSRSFAQMLRQGKAQPQQSLHQQSASTSRSDYRATQQHHSDGGMDDDEYHLAAPDFQRSFSTGLDAAFSRMKMSEKDAAAPSAASAHSGGGGGKGSKKKRSKGTLLFSTGSVPRV</sequence>
<feature type="compositionally biased region" description="Low complexity" evidence="17">
    <location>
        <begin position="436"/>
        <end position="445"/>
    </location>
</feature>
<dbReference type="PANTHER" id="PTHR12983:SF9">
    <property type="entry name" value="E3 UBIQUITIN-PROTEIN LIGASE RNF10"/>
    <property type="match status" value="1"/>
</dbReference>
<dbReference type="CDD" id="cd16536">
    <property type="entry name" value="RING-HC_RNF10"/>
    <property type="match status" value="1"/>
</dbReference>
<dbReference type="FunFam" id="3.30.40.10:FF:000112">
    <property type="entry name" value="RING finger protein 10"/>
    <property type="match status" value="1"/>
</dbReference>
<evidence type="ECO:0000256" key="2">
    <source>
        <dbReference type="ARBA" id="ARBA00004123"/>
    </source>
</evidence>
<feature type="compositionally biased region" description="Polar residues" evidence="17">
    <location>
        <begin position="635"/>
        <end position="658"/>
    </location>
</feature>
<keyword evidence="20" id="KW-1185">Reference proteome</keyword>
<evidence type="ECO:0000256" key="12">
    <source>
        <dbReference type="ARBA" id="ARBA00022833"/>
    </source>
</evidence>
<accession>A0A1W0WJR9</accession>
<gene>
    <name evidence="19" type="ORF">BV898_10427</name>
</gene>
<evidence type="ECO:0000256" key="10">
    <source>
        <dbReference type="ARBA" id="ARBA00022771"/>
    </source>
</evidence>
<feature type="region of interest" description="Disordered" evidence="17">
    <location>
        <begin position="1"/>
        <end position="93"/>
    </location>
</feature>
<evidence type="ECO:0000256" key="14">
    <source>
        <dbReference type="ARBA" id="ARBA00035131"/>
    </source>
</evidence>
<proteinExistence type="inferred from homology"/>
<dbReference type="GO" id="GO:0045944">
    <property type="term" value="P:positive regulation of transcription by RNA polymerase II"/>
    <property type="evidence" value="ECO:0007669"/>
    <property type="project" value="TreeGrafter"/>
</dbReference>
<dbReference type="GO" id="GO:0005634">
    <property type="term" value="C:nucleus"/>
    <property type="evidence" value="ECO:0007669"/>
    <property type="project" value="UniProtKB-SubCell"/>
</dbReference>
<keyword evidence="11" id="KW-0833">Ubl conjugation pathway</keyword>
<dbReference type="GO" id="GO:0061630">
    <property type="term" value="F:ubiquitin protein ligase activity"/>
    <property type="evidence" value="ECO:0007669"/>
    <property type="project" value="UniProtKB-EC"/>
</dbReference>
<evidence type="ECO:0000256" key="11">
    <source>
        <dbReference type="ARBA" id="ARBA00022786"/>
    </source>
</evidence>
<dbReference type="InterPro" id="IPR017907">
    <property type="entry name" value="Znf_RING_CS"/>
</dbReference>
<feature type="region of interest" description="Disordered" evidence="17">
    <location>
        <begin position="693"/>
        <end position="736"/>
    </location>
</feature>
<evidence type="ECO:0000256" key="17">
    <source>
        <dbReference type="SAM" id="MobiDB-lite"/>
    </source>
</evidence>
<dbReference type="EMBL" id="MTYJ01000089">
    <property type="protein sequence ID" value="OQV15419.1"/>
    <property type="molecule type" value="Genomic_DNA"/>
</dbReference>
<feature type="compositionally biased region" description="Polar residues" evidence="17">
    <location>
        <begin position="727"/>
        <end position="736"/>
    </location>
</feature>